<proteinExistence type="predicted"/>
<dbReference type="WBParaSite" id="Hba_00212">
    <property type="protein sequence ID" value="Hba_00212"/>
    <property type="gene ID" value="Hba_00212"/>
</dbReference>
<sequence length="95" mass="10975">MKVNRYDKASKFLNIVRQGRASNMLFTDEKILTVNPACNSQNNRQILQRGQQRIRHFNKTKQRIVEPKQLLSCTATSCQTFGAKTFGYQIRLIGI</sequence>
<reference evidence="2" key="1">
    <citation type="submission" date="2016-11" db="UniProtKB">
        <authorList>
            <consortium name="WormBaseParasite"/>
        </authorList>
    </citation>
    <scope>IDENTIFICATION</scope>
</reference>
<dbReference type="Proteomes" id="UP000095283">
    <property type="component" value="Unplaced"/>
</dbReference>
<keyword evidence="1" id="KW-1185">Reference proteome</keyword>
<protein>
    <submittedName>
        <fullName evidence="2">Transposase</fullName>
    </submittedName>
</protein>
<evidence type="ECO:0000313" key="2">
    <source>
        <dbReference type="WBParaSite" id="Hba_00212"/>
    </source>
</evidence>
<organism evidence="1 2">
    <name type="scientific">Heterorhabditis bacteriophora</name>
    <name type="common">Entomopathogenic nematode worm</name>
    <dbReference type="NCBI Taxonomy" id="37862"/>
    <lineage>
        <taxon>Eukaryota</taxon>
        <taxon>Metazoa</taxon>
        <taxon>Ecdysozoa</taxon>
        <taxon>Nematoda</taxon>
        <taxon>Chromadorea</taxon>
        <taxon>Rhabditida</taxon>
        <taxon>Rhabditina</taxon>
        <taxon>Rhabditomorpha</taxon>
        <taxon>Strongyloidea</taxon>
        <taxon>Heterorhabditidae</taxon>
        <taxon>Heterorhabditis</taxon>
    </lineage>
</organism>
<evidence type="ECO:0000313" key="1">
    <source>
        <dbReference type="Proteomes" id="UP000095283"/>
    </source>
</evidence>
<dbReference type="AlphaFoldDB" id="A0A1I7W6F9"/>
<accession>A0A1I7W6F9</accession>
<name>A0A1I7W6F9_HETBA</name>